<dbReference type="SMART" id="SM00646">
    <property type="entry name" value="Ami_3"/>
    <property type="match status" value="1"/>
</dbReference>
<feature type="signal peptide" evidence="3">
    <location>
        <begin position="1"/>
        <end position="24"/>
    </location>
</feature>
<organism evidence="5 6">
    <name type="scientific">Fictibacillus macauensis ZFHKF-1</name>
    <dbReference type="NCBI Taxonomy" id="1196324"/>
    <lineage>
        <taxon>Bacteria</taxon>
        <taxon>Bacillati</taxon>
        <taxon>Bacillota</taxon>
        <taxon>Bacilli</taxon>
        <taxon>Bacillales</taxon>
        <taxon>Fictibacillaceae</taxon>
        <taxon>Fictibacillus</taxon>
    </lineage>
</organism>
<dbReference type="CDD" id="cd02696">
    <property type="entry name" value="MurNAc-LAA"/>
    <property type="match status" value="1"/>
</dbReference>
<dbReference type="GO" id="GO:0008745">
    <property type="term" value="F:N-acetylmuramoyl-L-alanine amidase activity"/>
    <property type="evidence" value="ECO:0007669"/>
    <property type="project" value="InterPro"/>
</dbReference>
<name>I8J3E4_9BACL</name>
<keyword evidence="3" id="KW-0732">Signal</keyword>
<evidence type="ECO:0000256" key="2">
    <source>
        <dbReference type="ARBA" id="ARBA00023316"/>
    </source>
</evidence>
<dbReference type="Pfam" id="PF08239">
    <property type="entry name" value="SH3_3"/>
    <property type="match status" value="5"/>
</dbReference>
<evidence type="ECO:0000259" key="4">
    <source>
        <dbReference type="PROSITE" id="PS51781"/>
    </source>
</evidence>
<dbReference type="GO" id="GO:0009253">
    <property type="term" value="P:peptidoglycan catabolic process"/>
    <property type="evidence" value="ECO:0007669"/>
    <property type="project" value="InterPro"/>
</dbReference>
<dbReference type="InterPro" id="IPR017293">
    <property type="entry name" value="N-acetylmuramoyl-L-ala_amidase"/>
</dbReference>
<dbReference type="PATRIC" id="fig|1196324.3.peg.1396"/>
<dbReference type="InterPro" id="IPR002508">
    <property type="entry name" value="MurNAc-LAA_cat"/>
</dbReference>
<evidence type="ECO:0000256" key="3">
    <source>
        <dbReference type="SAM" id="SignalP"/>
    </source>
</evidence>
<feature type="domain" description="SH3b" evidence="4">
    <location>
        <begin position="318"/>
        <end position="381"/>
    </location>
</feature>
<gene>
    <name evidence="5" type="ORF">A374_06816</name>
</gene>
<feature type="domain" description="SH3b" evidence="4">
    <location>
        <begin position="242"/>
        <end position="307"/>
    </location>
</feature>
<evidence type="ECO:0000313" key="6">
    <source>
        <dbReference type="Proteomes" id="UP000004080"/>
    </source>
</evidence>
<reference evidence="5 6" key="1">
    <citation type="journal article" date="2012" name="J. Bacteriol.">
        <title>Genome of Bacillus macauensis ZFHKF-1, a Long-Chain-Forming Bacterium.</title>
        <authorList>
            <person name="Cai L."/>
            <person name="Zhang T."/>
        </authorList>
    </citation>
    <scope>NUCLEOTIDE SEQUENCE [LARGE SCALE GENOMIC DNA]</scope>
    <source>
        <strain evidence="5 6">ZFHKF-1</strain>
    </source>
</reference>
<feature type="chain" id="PRO_5003713674" evidence="3">
    <location>
        <begin position="25"/>
        <end position="575"/>
    </location>
</feature>
<feature type="domain" description="SH3b" evidence="4">
    <location>
        <begin position="30"/>
        <end position="92"/>
    </location>
</feature>
<dbReference type="PIRSF" id="PIRSF037846">
    <property type="entry name" value="Autolysin_YrvJ_prd"/>
    <property type="match status" value="1"/>
</dbReference>
<dbReference type="GO" id="GO:0071555">
    <property type="term" value="P:cell wall organization"/>
    <property type="evidence" value="ECO:0007669"/>
    <property type="project" value="UniProtKB-KW"/>
</dbReference>
<evidence type="ECO:0000313" key="5">
    <source>
        <dbReference type="EMBL" id="EIT86291.1"/>
    </source>
</evidence>
<dbReference type="RefSeq" id="WP_007201460.1">
    <property type="nucleotide sequence ID" value="NZ_AKKV01000022.1"/>
</dbReference>
<dbReference type="EMBL" id="AKKV01000022">
    <property type="protein sequence ID" value="EIT86291.1"/>
    <property type="molecule type" value="Genomic_DNA"/>
</dbReference>
<dbReference type="Pfam" id="PF01520">
    <property type="entry name" value="Amidase_3"/>
    <property type="match status" value="1"/>
</dbReference>
<dbReference type="InterPro" id="IPR052354">
    <property type="entry name" value="Cell_Wall_Dynamics_Protein"/>
</dbReference>
<dbReference type="AlphaFoldDB" id="I8J3E4"/>
<accession>I8J3E4</accession>
<keyword evidence="1" id="KW-0378">Hydrolase</keyword>
<dbReference type="Gene3D" id="3.40.630.40">
    <property type="entry name" value="Zn-dependent exopeptidases"/>
    <property type="match status" value="1"/>
</dbReference>
<dbReference type="STRING" id="1196324.A374_06816"/>
<sequence>MKKLTSLALVLTFIVSLFTPHAYAAKETAYTKAKVTASSLNVRSKPDLKSKVIGKAKKNETVLIASEMGKWSKIIVKKGTGWVYSQYLKKETTPTHKVGYITAKAVNVRKKATTSSAVSMTLNTGDKVTILQTTSSWTKIQKGSKVGWVSNRYVSNKAPTKKPAKKEYAYVKVSDYLTLRAKPSTRSKSLAKLKSGVKLTVLSTSGKWKYVEVNGKKGWVAASYLSAKKPGKKTTPKPKPKPETIIVYVGSGTLNLRDTASTAGHVVSKLKVGDPLTVSKEKDGWLYVTTKSGECGWVSKRYVLNTPPKTDEVKSLATKTGYVTVNDLNVRSNAGTSYKVVTQVNQADKVTVYSSKNGWLHIKTPKGIKGWVNKHYISYLKIPKDDGGQHLPSNFSHLKGKTIMIDPGHGGHDSGAVGYKSVVYEKDLALSTSIILARKLRAAGAKVLMTRSSDVFIELAERPQMSNRAHVDAFVAVHYNSGPSAGHGLETYYQQGSKYRNMASYIQSGIVKYTGLTNRGIGPNNLQVLRTNTRPCVLVELGFVSNPKEVSIIKTATYQQKAAAGIAVGLNKYFK</sequence>
<dbReference type="SUPFAM" id="SSF53187">
    <property type="entry name" value="Zn-dependent exopeptidases"/>
    <property type="match status" value="1"/>
</dbReference>
<proteinExistence type="predicted"/>
<dbReference type="SMART" id="SM00287">
    <property type="entry name" value="SH3b"/>
    <property type="match status" value="5"/>
</dbReference>
<keyword evidence="6" id="KW-1185">Reference proteome</keyword>
<feature type="domain" description="SH3b" evidence="4">
    <location>
        <begin position="96"/>
        <end position="158"/>
    </location>
</feature>
<keyword evidence="2" id="KW-0961">Cell wall biogenesis/degradation</keyword>
<dbReference type="Proteomes" id="UP000004080">
    <property type="component" value="Unassembled WGS sequence"/>
</dbReference>
<protein>
    <submittedName>
        <fullName evidence="5">Putative N-acetylmuramoyl-L-alanine amidase</fullName>
    </submittedName>
</protein>
<dbReference type="eggNOG" id="COG0860">
    <property type="taxonomic scope" value="Bacteria"/>
</dbReference>
<comment type="caution">
    <text evidence="5">The sequence shown here is derived from an EMBL/GenBank/DDBJ whole genome shotgun (WGS) entry which is preliminary data.</text>
</comment>
<dbReference type="InterPro" id="IPR003646">
    <property type="entry name" value="SH3-like_bac-type"/>
</dbReference>
<evidence type="ECO:0000256" key="1">
    <source>
        <dbReference type="ARBA" id="ARBA00022801"/>
    </source>
</evidence>
<dbReference type="Gene3D" id="2.30.30.40">
    <property type="entry name" value="SH3 Domains"/>
    <property type="match status" value="5"/>
</dbReference>
<dbReference type="PANTHER" id="PTHR34408">
    <property type="entry name" value="FAMILY PROTEIN, PUTATIVE-RELATED"/>
    <property type="match status" value="1"/>
</dbReference>
<dbReference type="PANTHER" id="PTHR34408:SF1">
    <property type="entry name" value="GLYCOSYL HYDROLASE FAMILY 19 DOMAIN-CONTAINING PROTEIN HI_1415"/>
    <property type="match status" value="1"/>
</dbReference>
<feature type="domain" description="SH3b" evidence="4">
    <location>
        <begin position="166"/>
        <end position="229"/>
    </location>
</feature>
<dbReference type="OrthoDB" id="9806267at2"/>
<dbReference type="PROSITE" id="PS51781">
    <property type="entry name" value="SH3B"/>
    <property type="match status" value="5"/>
</dbReference>